<accession>A0A0D2M413</accession>
<evidence type="ECO:0000256" key="1">
    <source>
        <dbReference type="ARBA" id="ARBA00000439"/>
    </source>
</evidence>
<dbReference type="RefSeq" id="XP_013895066.1">
    <property type="nucleotide sequence ID" value="XM_014039612.1"/>
</dbReference>
<dbReference type="KEGG" id="mng:MNEG_11917"/>
<feature type="non-terminal residue" evidence="10">
    <location>
        <position position="312"/>
    </location>
</feature>
<dbReference type="Pfam" id="PF02446">
    <property type="entry name" value="Glyco_hydro_77"/>
    <property type="match status" value="1"/>
</dbReference>
<dbReference type="STRING" id="145388.A0A0D2M413"/>
<dbReference type="GO" id="GO:0005975">
    <property type="term" value="P:carbohydrate metabolic process"/>
    <property type="evidence" value="ECO:0007669"/>
    <property type="project" value="InterPro"/>
</dbReference>
<keyword evidence="4" id="KW-0328">Glycosyltransferase</keyword>
<gene>
    <name evidence="10" type="ORF">MNEG_11917</name>
</gene>
<reference evidence="10 11" key="1">
    <citation type="journal article" date="2013" name="BMC Genomics">
        <title>Reconstruction of the lipid metabolism for the microalga Monoraphidium neglectum from its genome sequence reveals characteristics suitable for biofuel production.</title>
        <authorList>
            <person name="Bogen C."/>
            <person name="Al-Dilaimi A."/>
            <person name="Albersmeier A."/>
            <person name="Wichmann J."/>
            <person name="Grundmann M."/>
            <person name="Rupp O."/>
            <person name="Lauersen K.J."/>
            <person name="Blifernez-Klassen O."/>
            <person name="Kalinowski J."/>
            <person name="Goesmann A."/>
            <person name="Mussgnug J.H."/>
            <person name="Kruse O."/>
        </authorList>
    </citation>
    <scope>NUCLEOTIDE SEQUENCE [LARGE SCALE GENOMIC DNA]</scope>
    <source>
        <strain evidence="10 11">SAG 48.87</strain>
    </source>
</reference>
<sequence>MQLTSSRLQGATERIGAHAPAQRGSRPRAGASYAGSVGLAPCTARAAWHQPNPLPSPQRQCLHSPRRSMSARCAATPDASSPAPTAPADPGAQRAAPLGARLGAAYDSLSNMPDWAAKGRRAGVILHPTSLPGPYGIGELGPEALAFLDWLAAAGMQCWQVLPLVPPDPEYFSPYSGLDANCGNPLLISLDALITEGLLAKSDAPAGLKASGDVDFAAVAAAKLPLLSKAAQALLTEPRFAALRASLKRFRASNPWIEDSALFDALRKRPDLENKEWWFWPEPLRLREAGAIKKARAAHAAEIDEFVAVQFL</sequence>
<dbReference type="GeneID" id="25729227"/>
<evidence type="ECO:0000256" key="9">
    <source>
        <dbReference type="SAM" id="MobiDB-lite"/>
    </source>
</evidence>
<keyword evidence="6" id="KW-0119">Carbohydrate metabolism</keyword>
<dbReference type="Proteomes" id="UP000054498">
    <property type="component" value="Unassembled WGS sequence"/>
</dbReference>
<evidence type="ECO:0000256" key="6">
    <source>
        <dbReference type="ARBA" id="ARBA00023277"/>
    </source>
</evidence>
<evidence type="ECO:0000256" key="8">
    <source>
        <dbReference type="ARBA" id="ARBA00031501"/>
    </source>
</evidence>
<dbReference type="OrthoDB" id="6123450at2759"/>
<comment type="catalytic activity">
    <reaction evidence="1">
        <text>Transfers a segment of a (1-&gt;4)-alpha-D-glucan to a new position in an acceptor, which may be glucose or a (1-&gt;4)-alpha-D-glucan.</text>
        <dbReference type="EC" id="2.4.1.25"/>
    </reaction>
</comment>
<dbReference type="SUPFAM" id="SSF51445">
    <property type="entry name" value="(Trans)glycosidases"/>
    <property type="match status" value="1"/>
</dbReference>
<feature type="region of interest" description="Disordered" evidence="9">
    <location>
        <begin position="50"/>
        <end position="94"/>
    </location>
</feature>
<dbReference type="InterPro" id="IPR017853">
    <property type="entry name" value="GH"/>
</dbReference>
<comment type="similarity">
    <text evidence="2">Belongs to the disproportionating enzyme family.</text>
</comment>
<dbReference type="InterPro" id="IPR003385">
    <property type="entry name" value="Glyco_hydro_77"/>
</dbReference>
<protein>
    <recommendedName>
        <fullName evidence="3">4-alpha-glucanotransferase</fullName>
        <ecNumber evidence="3">2.4.1.25</ecNumber>
    </recommendedName>
    <alternativeName>
        <fullName evidence="7">Amylomaltase</fullName>
    </alternativeName>
    <alternativeName>
        <fullName evidence="8">Disproportionating enzyme</fullName>
    </alternativeName>
</protein>
<dbReference type="Gene3D" id="3.20.20.80">
    <property type="entry name" value="Glycosidases"/>
    <property type="match status" value="1"/>
</dbReference>
<evidence type="ECO:0000313" key="11">
    <source>
        <dbReference type="Proteomes" id="UP000054498"/>
    </source>
</evidence>
<name>A0A0D2M413_9CHLO</name>
<evidence type="ECO:0000256" key="3">
    <source>
        <dbReference type="ARBA" id="ARBA00012560"/>
    </source>
</evidence>
<organism evidence="10 11">
    <name type="scientific">Monoraphidium neglectum</name>
    <dbReference type="NCBI Taxonomy" id="145388"/>
    <lineage>
        <taxon>Eukaryota</taxon>
        <taxon>Viridiplantae</taxon>
        <taxon>Chlorophyta</taxon>
        <taxon>core chlorophytes</taxon>
        <taxon>Chlorophyceae</taxon>
        <taxon>CS clade</taxon>
        <taxon>Sphaeropleales</taxon>
        <taxon>Selenastraceae</taxon>
        <taxon>Monoraphidium</taxon>
    </lineage>
</organism>
<evidence type="ECO:0000256" key="4">
    <source>
        <dbReference type="ARBA" id="ARBA00022676"/>
    </source>
</evidence>
<evidence type="ECO:0000256" key="2">
    <source>
        <dbReference type="ARBA" id="ARBA00005684"/>
    </source>
</evidence>
<keyword evidence="11" id="KW-1185">Reference proteome</keyword>
<feature type="compositionally biased region" description="Low complexity" evidence="9">
    <location>
        <begin position="74"/>
        <end position="94"/>
    </location>
</feature>
<dbReference type="AlphaFoldDB" id="A0A0D2M413"/>
<dbReference type="EC" id="2.4.1.25" evidence="3"/>
<dbReference type="EMBL" id="KK103186">
    <property type="protein sequence ID" value="KIY96046.1"/>
    <property type="molecule type" value="Genomic_DNA"/>
</dbReference>
<evidence type="ECO:0000256" key="7">
    <source>
        <dbReference type="ARBA" id="ARBA00031423"/>
    </source>
</evidence>
<evidence type="ECO:0000313" key="10">
    <source>
        <dbReference type="EMBL" id="KIY96046.1"/>
    </source>
</evidence>
<dbReference type="PANTHER" id="PTHR32438:SF5">
    <property type="entry name" value="4-ALPHA-GLUCANOTRANSFERASE DPE1, CHLOROPLASTIC_AMYLOPLASTIC"/>
    <property type="match status" value="1"/>
</dbReference>
<dbReference type="GO" id="GO:0004134">
    <property type="term" value="F:4-alpha-glucanotransferase activity"/>
    <property type="evidence" value="ECO:0007669"/>
    <property type="project" value="UniProtKB-EC"/>
</dbReference>
<feature type="region of interest" description="Disordered" evidence="9">
    <location>
        <begin position="1"/>
        <end position="34"/>
    </location>
</feature>
<evidence type="ECO:0000256" key="5">
    <source>
        <dbReference type="ARBA" id="ARBA00022679"/>
    </source>
</evidence>
<proteinExistence type="inferred from homology"/>
<dbReference type="PANTHER" id="PTHR32438">
    <property type="entry name" value="4-ALPHA-GLUCANOTRANSFERASE DPE1, CHLOROPLASTIC/AMYLOPLASTIC"/>
    <property type="match status" value="1"/>
</dbReference>
<keyword evidence="5" id="KW-0808">Transferase</keyword>